<accession>A0A1X7UUY6</accession>
<dbReference type="EnsemblMetazoa" id="Aqu2.1.31790_001">
    <property type="protein sequence ID" value="Aqu2.1.31790_001"/>
    <property type="gene ID" value="Aqu2.1.31790"/>
</dbReference>
<feature type="region of interest" description="Disordered" evidence="1">
    <location>
        <begin position="1"/>
        <end position="47"/>
    </location>
</feature>
<evidence type="ECO:0000256" key="1">
    <source>
        <dbReference type="SAM" id="MobiDB-lite"/>
    </source>
</evidence>
<dbReference type="InParanoid" id="A0A1X7UUY6"/>
<protein>
    <submittedName>
        <fullName evidence="2">Uncharacterized protein</fullName>
    </submittedName>
</protein>
<feature type="compositionally biased region" description="Polar residues" evidence="1">
    <location>
        <begin position="1"/>
        <end position="32"/>
    </location>
</feature>
<reference evidence="2" key="1">
    <citation type="submission" date="2017-05" db="UniProtKB">
        <authorList>
            <consortium name="EnsemblMetazoa"/>
        </authorList>
    </citation>
    <scope>IDENTIFICATION</scope>
</reference>
<sequence>MTEAESTVQTSTSTIKVPPNSAVQRHSSQQNDRFPLPPAPPKVSSVHPGKMLELSTTIGLSQYHSFFKANFASPIDKESSSLETLSSGGTMFTRCRGKLKSGRLRPLGLQSDPQLTSQACLGIVSVKPKRNSQMQRSLTAPVNRPASRHFSVCALIATGPLDKSIIHGRRSFSAINTYHFSFRSASAMTGSTSNKRYSPLPRPLSKHLLPPVTPIEYVEEPGDEIVQLEKAKKDSWVVEEPIEDPVHNDERLEEFALEINTMSKEKVVTVKSSSKQLLSTRTKQGKLSHGWTESKPIVPLVGTLPPITDSKKQRGRKSSKEGAGNSLESPSVIDKDKLNVDVDAILSNS</sequence>
<evidence type="ECO:0000313" key="2">
    <source>
        <dbReference type="EnsemblMetazoa" id="Aqu2.1.31790_001"/>
    </source>
</evidence>
<name>A0A1X7UUY6_AMPQE</name>
<dbReference type="AlphaFoldDB" id="A0A1X7UUY6"/>
<organism evidence="2">
    <name type="scientific">Amphimedon queenslandica</name>
    <name type="common">Sponge</name>
    <dbReference type="NCBI Taxonomy" id="400682"/>
    <lineage>
        <taxon>Eukaryota</taxon>
        <taxon>Metazoa</taxon>
        <taxon>Porifera</taxon>
        <taxon>Demospongiae</taxon>
        <taxon>Heteroscleromorpha</taxon>
        <taxon>Haplosclerida</taxon>
        <taxon>Niphatidae</taxon>
        <taxon>Amphimedon</taxon>
    </lineage>
</organism>
<feature type="region of interest" description="Disordered" evidence="1">
    <location>
        <begin position="298"/>
        <end position="334"/>
    </location>
</feature>
<proteinExistence type="predicted"/>